<dbReference type="Proteomes" id="UP001172721">
    <property type="component" value="Unassembled WGS sequence"/>
</dbReference>
<organism evidence="1 2">
    <name type="scientific">Fictibacillus fluitans</name>
    <dbReference type="NCBI Taxonomy" id="3058422"/>
    <lineage>
        <taxon>Bacteria</taxon>
        <taxon>Bacillati</taxon>
        <taxon>Bacillota</taxon>
        <taxon>Bacilli</taxon>
        <taxon>Bacillales</taxon>
        <taxon>Fictibacillaceae</taxon>
        <taxon>Fictibacillus</taxon>
    </lineage>
</organism>
<dbReference type="EMBL" id="JAUHTR010000010">
    <property type="protein sequence ID" value="MDN4526371.1"/>
    <property type="molecule type" value="Genomic_DNA"/>
</dbReference>
<protein>
    <submittedName>
        <fullName evidence="1">Uncharacterized protein</fullName>
    </submittedName>
</protein>
<evidence type="ECO:0000313" key="2">
    <source>
        <dbReference type="Proteomes" id="UP001172721"/>
    </source>
</evidence>
<name>A0ABT8I046_9BACL</name>
<gene>
    <name evidence="1" type="ORF">QYB97_17950</name>
</gene>
<proteinExistence type="predicted"/>
<accession>A0ABT8I046</accession>
<sequence>MVDICREKPKDAIQINAKKCRVVNLCMYITPTSTYFHNPHQKEEICKIVQEASTIWCDAEIVFNVNRIDELQHVRTDPPFEKLRAEDITCNADIGERLVNLFNTRPGCDDLTIAVYWIGGNAFQDGSTGCHHFSFSTPKEHLQHSIVLTDNANGKVFAHELGHALFVREKTPGDFFNDDPGPGTDPNDPIHNKNSDNLMNHIAGTQTTDDQRKVAKNSKLVVQEFCDVSFIPLFPKRFEVEILSMGVHEVDDGLDPDDDLELRWNFNINGTVLTWEHHQIEDGPVPYHIGVRTVVSVDKETDVITIGMSGVEFDEDENDALPTFSATFDKTTNWGTNIPTPPVVLSTSILENDEIKCEIFFKITSVASAEKAIPGFCQTALV</sequence>
<comment type="caution">
    <text evidence="1">The sequence shown here is derived from an EMBL/GenBank/DDBJ whole genome shotgun (WGS) entry which is preliminary data.</text>
</comment>
<evidence type="ECO:0000313" key="1">
    <source>
        <dbReference type="EMBL" id="MDN4526371.1"/>
    </source>
</evidence>
<dbReference type="RefSeq" id="WP_301167391.1">
    <property type="nucleotide sequence ID" value="NZ_JAUHTR010000010.1"/>
</dbReference>
<keyword evidence="2" id="KW-1185">Reference proteome</keyword>
<reference evidence="1" key="1">
    <citation type="submission" date="2023-07" db="EMBL/GenBank/DDBJ databases">
        <title>Fictibacillus sp. isolated from freshwater pond.</title>
        <authorList>
            <person name="Kirdat K."/>
            <person name="Bhat A."/>
            <person name="Mourya A."/>
            <person name="Yadav A."/>
        </authorList>
    </citation>
    <scope>NUCLEOTIDE SEQUENCE</scope>
    <source>
        <strain evidence="1">NE201</strain>
    </source>
</reference>